<protein>
    <submittedName>
        <fullName evidence="2">CTP synthetase</fullName>
    </submittedName>
</protein>
<reference evidence="2 3" key="1">
    <citation type="submission" date="2019-12" db="EMBL/GenBank/DDBJ databases">
        <authorList>
            <person name="Alioto T."/>
            <person name="Alioto T."/>
            <person name="Gomez Garrido J."/>
        </authorList>
    </citation>
    <scope>NUCLEOTIDE SEQUENCE [LARGE SCALE GENOMIC DNA]</scope>
</reference>
<dbReference type="OrthoDB" id="1739076at2759"/>
<dbReference type="Gramene" id="OE9A098188T1">
    <property type="protein sequence ID" value="OE9A098188C1"/>
    <property type="gene ID" value="OE9A098188"/>
</dbReference>
<dbReference type="Proteomes" id="UP000594638">
    <property type="component" value="Unassembled WGS sequence"/>
</dbReference>
<dbReference type="SUPFAM" id="SSF52540">
    <property type="entry name" value="P-loop containing nucleoside triphosphate hydrolases"/>
    <property type="match status" value="1"/>
</dbReference>
<sequence>MGFEAPLWIQICKDPCSNTDAGTMSPFEHREVYIFDNGGEVFVFDLVACLWKQTKLSSPKCYILGSTASDLLAKLFISYFFFNFLKG</sequence>
<accession>A0A8S0UP83</accession>
<organism evidence="2 3">
    <name type="scientific">Olea europaea subsp. europaea</name>
    <dbReference type="NCBI Taxonomy" id="158383"/>
    <lineage>
        <taxon>Eukaryota</taxon>
        <taxon>Viridiplantae</taxon>
        <taxon>Streptophyta</taxon>
        <taxon>Embryophyta</taxon>
        <taxon>Tracheophyta</taxon>
        <taxon>Spermatophyta</taxon>
        <taxon>Magnoliopsida</taxon>
        <taxon>eudicotyledons</taxon>
        <taxon>Gunneridae</taxon>
        <taxon>Pentapetalae</taxon>
        <taxon>asterids</taxon>
        <taxon>lamiids</taxon>
        <taxon>Lamiales</taxon>
        <taxon>Oleaceae</taxon>
        <taxon>Oleeae</taxon>
        <taxon>Olea</taxon>
    </lineage>
</organism>
<dbReference type="EMBL" id="CACTIH010009038">
    <property type="protein sequence ID" value="CAA3020404.1"/>
    <property type="molecule type" value="Genomic_DNA"/>
</dbReference>
<evidence type="ECO:0000259" key="1">
    <source>
        <dbReference type="Pfam" id="PF06418"/>
    </source>
</evidence>
<proteinExistence type="predicted"/>
<comment type="caution">
    <text evidence="2">The sequence shown here is derived from an EMBL/GenBank/DDBJ whole genome shotgun (WGS) entry which is preliminary data.</text>
</comment>
<dbReference type="Gene3D" id="3.40.50.300">
    <property type="entry name" value="P-loop containing nucleotide triphosphate hydrolases"/>
    <property type="match status" value="1"/>
</dbReference>
<dbReference type="GO" id="GO:0003883">
    <property type="term" value="F:CTP synthase activity"/>
    <property type="evidence" value="ECO:0007669"/>
    <property type="project" value="InterPro"/>
</dbReference>
<dbReference type="AlphaFoldDB" id="A0A8S0UP83"/>
<evidence type="ECO:0000313" key="2">
    <source>
        <dbReference type="EMBL" id="CAA3020404.1"/>
    </source>
</evidence>
<dbReference type="Pfam" id="PF06418">
    <property type="entry name" value="CTP_synth_N"/>
    <property type="match status" value="1"/>
</dbReference>
<name>A0A8S0UP83_OLEEU</name>
<gene>
    <name evidence="2" type="ORF">OLEA9_A098188</name>
</gene>
<evidence type="ECO:0000313" key="3">
    <source>
        <dbReference type="Proteomes" id="UP000594638"/>
    </source>
</evidence>
<dbReference type="InterPro" id="IPR017456">
    <property type="entry name" value="CTP_synthase_N"/>
</dbReference>
<keyword evidence="3" id="KW-1185">Reference proteome</keyword>
<dbReference type="InterPro" id="IPR027417">
    <property type="entry name" value="P-loop_NTPase"/>
</dbReference>
<dbReference type="GO" id="GO:0006221">
    <property type="term" value="P:pyrimidine nucleotide biosynthetic process"/>
    <property type="evidence" value="ECO:0007669"/>
    <property type="project" value="InterPro"/>
</dbReference>
<feature type="domain" description="CTP synthase N-terminal" evidence="1">
    <location>
        <begin position="14"/>
        <end position="41"/>
    </location>
</feature>